<organism evidence="2 3">
    <name type="scientific">Phytohabitans maris</name>
    <dbReference type="NCBI Taxonomy" id="3071409"/>
    <lineage>
        <taxon>Bacteria</taxon>
        <taxon>Bacillati</taxon>
        <taxon>Actinomycetota</taxon>
        <taxon>Actinomycetes</taxon>
        <taxon>Micromonosporales</taxon>
        <taxon>Micromonosporaceae</taxon>
    </lineage>
</organism>
<keyword evidence="3" id="KW-1185">Reference proteome</keyword>
<dbReference type="RefSeq" id="WP_308717056.1">
    <property type="nucleotide sequence ID" value="NZ_JAVHUY010000046.1"/>
</dbReference>
<dbReference type="Gene3D" id="3.30.200.150">
    <property type="match status" value="1"/>
</dbReference>
<dbReference type="EC" id="2.7.1.-" evidence="2"/>
<accession>A0ABU0ZUE8</accession>
<keyword evidence="2" id="KW-0808">Transferase</keyword>
<name>A0ABU0ZUE8_9ACTN</name>
<dbReference type="EMBL" id="JAVHUY010000046">
    <property type="protein sequence ID" value="MDQ7909800.1"/>
    <property type="molecule type" value="Genomic_DNA"/>
</dbReference>
<evidence type="ECO:0000313" key="3">
    <source>
        <dbReference type="Proteomes" id="UP001230908"/>
    </source>
</evidence>
<dbReference type="InterPro" id="IPR011009">
    <property type="entry name" value="Kinase-like_dom_sf"/>
</dbReference>
<dbReference type="GO" id="GO:0016740">
    <property type="term" value="F:transferase activity"/>
    <property type="evidence" value="ECO:0007669"/>
    <property type="project" value="UniProtKB-KW"/>
</dbReference>
<dbReference type="PANTHER" id="PTHR21310:SF15">
    <property type="entry name" value="AMINOGLYCOSIDE PHOSPHOTRANSFERASE DOMAIN-CONTAINING PROTEIN"/>
    <property type="match status" value="1"/>
</dbReference>
<dbReference type="InterPro" id="IPR016259">
    <property type="entry name" value="Hygromycin-B_Kinase"/>
</dbReference>
<feature type="domain" description="Aminoglycoside phosphotransferase" evidence="1">
    <location>
        <begin position="3"/>
        <end position="244"/>
    </location>
</feature>
<evidence type="ECO:0000259" key="1">
    <source>
        <dbReference type="Pfam" id="PF01636"/>
    </source>
</evidence>
<protein>
    <submittedName>
        <fullName evidence="2">Aminoglycoside phosphotransferase family protein</fullName>
        <ecNumber evidence="2">2.7.1.-</ecNumber>
    </submittedName>
</protein>
<gene>
    <name evidence="2" type="ORF">RB614_35420</name>
</gene>
<sequence length="292" mass="32040">MPRAGGEVTRVFEVRPDGPVDPVIVKVYPDRVRWRLAKEVYVYRLLARRGVTRVPRVLHVEPAGVPALQRAFAVMTLLPGGPLSTVVGELPAGDLDPVYGQMGRLLSTVHRIRFPSWGYIVTGIHDPRSTNSAYMAAEFAEKLERFADLGGDSALREAIAVYARGHADLFAACRVPVLCHNDFHEANVLVADTVLTGCVDVENAVAADPLLDIARTDYFSIRDSAAKRDAFLRGYGPLPPGWAERVAVYRLFHAVDHWNHSASAGNRAKLPYAVGDIETMLRGEPLGPWQAP</sequence>
<proteinExistence type="predicted"/>
<dbReference type="InterPro" id="IPR051678">
    <property type="entry name" value="AGP_Transferase"/>
</dbReference>
<dbReference type="PANTHER" id="PTHR21310">
    <property type="entry name" value="AMINOGLYCOSIDE PHOSPHOTRANSFERASE-RELATED-RELATED"/>
    <property type="match status" value="1"/>
</dbReference>
<evidence type="ECO:0000313" key="2">
    <source>
        <dbReference type="EMBL" id="MDQ7909800.1"/>
    </source>
</evidence>
<dbReference type="Gene3D" id="3.90.1200.10">
    <property type="match status" value="1"/>
</dbReference>
<reference evidence="2 3" key="1">
    <citation type="submission" date="2023-08" db="EMBL/GenBank/DDBJ databases">
        <title>Phytohabitans sansha sp. nov., isolated from marine sediment.</title>
        <authorList>
            <person name="Zhao Y."/>
            <person name="Yi K."/>
        </authorList>
    </citation>
    <scope>NUCLEOTIDE SEQUENCE [LARGE SCALE GENOMIC DNA]</scope>
    <source>
        <strain evidence="2 3">ZYX-F-186</strain>
    </source>
</reference>
<dbReference type="SUPFAM" id="SSF56112">
    <property type="entry name" value="Protein kinase-like (PK-like)"/>
    <property type="match status" value="1"/>
</dbReference>
<dbReference type="Proteomes" id="UP001230908">
    <property type="component" value="Unassembled WGS sequence"/>
</dbReference>
<comment type="caution">
    <text evidence="2">The sequence shown here is derived from an EMBL/GenBank/DDBJ whole genome shotgun (WGS) entry which is preliminary data.</text>
</comment>
<dbReference type="InterPro" id="IPR002575">
    <property type="entry name" value="Aminoglycoside_PTrfase"/>
</dbReference>
<dbReference type="PIRSF" id="PIRSF000707">
    <property type="entry name" value="Hygromycin-B_kinase"/>
    <property type="match status" value="1"/>
</dbReference>
<dbReference type="Pfam" id="PF01636">
    <property type="entry name" value="APH"/>
    <property type="match status" value="1"/>
</dbReference>